<dbReference type="Pfam" id="PF00702">
    <property type="entry name" value="Hydrolase"/>
    <property type="match status" value="1"/>
</dbReference>
<sequence>MVPKAILFDVGGVCVLSPFQAILDYELANSIPVGYINYAIQKGPPDTGAWQLLERGEVPLNDVWFTSFKSQLSRPAIWHEFWTSQSLKKNAGRSAVPNAGVAKPPDVPDIDAKRLFWQMMKISRTPDPYMYPALKKLKQSGKFVLGALSNTVNFPAGILDDDGVVFDKALRHDAAPGDPHAAANEPTDIRDCFDVFVSSAHVGLRKPDPRIYELAVRELGKVAEERGMGSVEPGDVVFLDDIGGNLKGAREVGLRTVRVVLGRTREAVGELEGLCGVELGGGGKSRL</sequence>
<dbReference type="InterPro" id="IPR023214">
    <property type="entry name" value="HAD_sf"/>
</dbReference>
<protein>
    <submittedName>
        <fullName evidence="1">HAD-like protein</fullName>
    </submittedName>
</protein>
<organism evidence="1 2">
    <name type="scientific">Byssothecium circinans</name>
    <dbReference type="NCBI Taxonomy" id="147558"/>
    <lineage>
        <taxon>Eukaryota</taxon>
        <taxon>Fungi</taxon>
        <taxon>Dikarya</taxon>
        <taxon>Ascomycota</taxon>
        <taxon>Pezizomycotina</taxon>
        <taxon>Dothideomycetes</taxon>
        <taxon>Pleosporomycetidae</taxon>
        <taxon>Pleosporales</taxon>
        <taxon>Massarineae</taxon>
        <taxon>Massarinaceae</taxon>
        <taxon>Byssothecium</taxon>
    </lineage>
</organism>
<dbReference type="SFLD" id="SFLDS00003">
    <property type="entry name" value="Haloacid_Dehalogenase"/>
    <property type="match status" value="1"/>
</dbReference>
<dbReference type="InterPro" id="IPR006439">
    <property type="entry name" value="HAD-SF_hydro_IA"/>
</dbReference>
<dbReference type="Gene3D" id="3.40.50.1000">
    <property type="entry name" value="HAD superfamily/HAD-like"/>
    <property type="match status" value="1"/>
</dbReference>
<keyword evidence="2" id="KW-1185">Reference proteome</keyword>
<accession>A0A6A5UGV0</accession>
<evidence type="ECO:0000313" key="1">
    <source>
        <dbReference type="EMBL" id="KAF1962156.1"/>
    </source>
</evidence>
<reference evidence="1" key="1">
    <citation type="journal article" date="2020" name="Stud. Mycol.">
        <title>101 Dothideomycetes genomes: a test case for predicting lifestyles and emergence of pathogens.</title>
        <authorList>
            <person name="Haridas S."/>
            <person name="Albert R."/>
            <person name="Binder M."/>
            <person name="Bloem J."/>
            <person name="Labutti K."/>
            <person name="Salamov A."/>
            <person name="Andreopoulos B."/>
            <person name="Baker S."/>
            <person name="Barry K."/>
            <person name="Bills G."/>
            <person name="Bluhm B."/>
            <person name="Cannon C."/>
            <person name="Castanera R."/>
            <person name="Culley D."/>
            <person name="Daum C."/>
            <person name="Ezra D."/>
            <person name="Gonzalez J."/>
            <person name="Henrissat B."/>
            <person name="Kuo A."/>
            <person name="Liang C."/>
            <person name="Lipzen A."/>
            <person name="Lutzoni F."/>
            <person name="Magnuson J."/>
            <person name="Mondo S."/>
            <person name="Nolan M."/>
            <person name="Ohm R."/>
            <person name="Pangilinan J."/>
            <person name="Park H.-J."/>
            <person name="Ramirez L."/>
            <person name="Alfaro M."/>
            <person name="Sun H."/>
            <person name="Tritt A."/>
            <person name="Yoshinaga Y."/>
            <person name="Zwiers L.-H."/>
            <person name="Turgeon B."/>
            <person name="Goodwin S."/>
            <person name="Spatafora J."/>
            <person name="Crous P."/>
            <person name="Grigoriev I."/>
        </authorList>
    </citation>
    <scope>NUCLEOTIDE SEQUENCE</scope>
    <source>
        <strain evidence="1">CBS 675.92</strain>
    </source>
</reference>
<dbReference type="OrthoDB" id="1694274at2759"/>
<dbReference type="PANTHER" id="PTHR47829">
    <property type="entry name" value="HYDROLASE, PUTATIVE (AFU_ORTHOLOGUE AFUA_1G12880)-RELATED"/>
    <property type="match status" value="1"/>
</dbReference>
<dbReference type="SFLD" id="SFLDG01129">
    <property type="entry name" value="C1.5:_HAD__Beta-PGM__Phosphata"/>
    <property type="match status" value="1"/>
</dbReference>
<name>A0A6A5UGV0_9PLEO</name>
<dbReference type="GO" id="GO:0016791">
    <property type="term" value="F:phosphatase activity"/>
    <property type="evidence" value="ECO:0007669"/>
    <property type="project" value="UniProtKB-ARBA"/>
</dbReference>
<dbReference type="SUPFAM" id="SSF56784">
    <property type="entry name" value="HAD-like"/>
    <property type="match status" value="1"/>
</dbReference>
<dbReference type="InterPro" id="IPR036412">
    <property type="entry name" value="HAD-like_sf"/>
</dbReference>
<dbReference type="InterPro" id="IPR023198">
    <property type="entry name" value="PGP-like_dom2"/>
</dbReference>
<dbReference type="Gene3D" id="1.10.150.240">
    <property type="entry name" value="Putative phosphatase, domain 2"/>
    <property type="match status" value="1"/>
</dbReference>
<dbReference type="EMBL" id="ML976979">
    <property type="protein sequence ID" value="KAF1962156.1"/>
    <property type="molecule type" value="Genomic_DNA"/>
</dbReference>
<evidence type="ECO:0000313" key="2">
    <source>
        <dbReference type="Proteomes" id="UP000800035"/>
    </source>
</evidence>
<gene>
    <name evidence="1" type="ORF">CC80DRAFT_569851</name>
</gene>
<dbReference type="Proteomes" id="UP000800035">
    <property type="component" value="Unassembled WGS sequence"/>
</dbReference>
<dbReference type="CDD" id="cd02603">
    <property type="entry name" value="HAD_sEH-N_like"/>
    <property type="match status" value="1"/>
</dbReference>
<dbReference type="InterPro" id="IPR052898">
    <property type="entry name" value="ACAD10-like"/>
</dbReference>
<dbReference type="AlphaFoldDB" id="A0A6A5UGV0"/>
<proteinExistence type="predicted"/>
<dbReference type="PANTHER" id="PTHR47829:SF1">
    <property type="entry name" value="HAD FAMILY PHOSPHATASE"/>
    <property type="match status" value="1"/>
</dbReference>
<dbReference type="NCBIfam" id="TIGR01509">
    <property type="entry name" value="HAD-SF-IA-v3"/>
    <property type="match status" value="1"/>
</dbReference>